<dbReference type="Proteomes" id="UP000663249">
    <property type="component" value="Chromosome"/>
</dbReference>
<dbReference type="RefSeq" id="WP_073638108.1">
    <property type="nucleotide sequence ID" value="NZ_CP070506.1"/>
</dbReference>
<dbReference type="SUPFAM" id="SSF47413">
    <property type="entry name" value="lambda repressor-like DNA-binding domains"/>
    <property type="match status" value="1"/>
</dbReference>
<dbReference type="InterPro" id="IPR001387">
    <property type="entry name" value="Cro/C1-type_HTH"/>
</dbReference>
<name>A0ABX7JXM2_9PSED</name>
<gene>
    <name evidence="2" type="ORF">JTY93_19590</name>
</gene>
<organism evidence="2 3">
    <name type="scientific">Pseudomonas hygromyciniae</name>
    <dbReference type="NCBI Taxonomy" id="2812000"/>
    <lineage>
        <taxon>Bacteria</taxon>
        <taxon>Pseudomonadati</taxon>
        <taxon>Pseudomonadota</taxon>
        <taxon>Gammaproteobacteria</taxon>
        <taxon>Pseudomonadales</taxon>
        <taxon>Pseudomonadaceae</taxon>
        <taxon>Pseudomonas</taxon>
    </lineage>
</organism>
<protein>
    <submittedName>
        <fullName evidence="2">Helix-turn-helix transcriptional regulator</fullName>
    </submittedName>
</protein>
<proteinExistence type="predicted"/>
<dbReference type="CDD" id="cd00093">
    <property type="entry name" value="HTH_XRE"/>
    <property type="match status" value="1"/>
</dbReference>
<accession>A0ABX7JXM2</accession>
<reference evidence="2 3" key="1">
    <citation type="submission" date="2021-02" db="EMBL/GenBank/DDBJ databases">
        <title>Genomic and phenotypic characterization of Pseudomonas hygromyciniae, a novel bacterial species discovered from a commercially purchased antibiotic vial.</title>
        <authorList>
            <person name="Turner T.L."/>
            <person name="Mitra S.D."/>
            <person name="Kochan T.J."/>
            <person name="Pincus N.B."/>
            <person name="Lebrun-Corbin M."/>
            <person name="Cheung B."/>
            <person name="Gatesy S.W."/>
            <person name="Afzal T."/>
            <person name="Ozer E.A."/>
            <person name="Hauser A.R."/>
        </authorList>
    </citation>
    <scope>NUCLEOTIDE SEQUENCE [LARGE SCALE GENOMIC DNA]</scope>
    <source>
        <strain evidence="2 3">SDM007</strain>
    </source>
</reference>
<dbReference type="InterPro" id="IPR010982">
    <property type="entry name" value="Lambda_DNA-bd_dom_sf"/>
</dbReference>
<dbReference type="Gene3D" id="1.10.260.40">
    <property type="entry name" value="lambda repressor-like DNA-binding domains"/>
    <property type="match status" value="1"/>
</dbReference>
<keyword evidence="3" id="KW-1185">Reference proteome</keyword>
<evidence type="ECO:0000259" key="1">
    <source>
        <dbReference type="PROSITE" id="PS50943"/>
    </source>
</evidence>
<dbReference type="SMART" id="SM00530">
    <property type="entry name" value="HTH_XRE"/>
    <property type="match status" value="1"/>
</dbReference>
<evidence type="ECO:0000313" key="3">
    <source>
        <dbReference type="Proteomes" id="UP000663249"/>
    </source>
</evidence>
<dbReference type="PROSITE" id="PS50943">
    <property type="entry name" value="HTH_CROC1"/>
    <property type="match status" value="1"/>
</dbReference>
<dbReference type="EMBL" id="CP070506">
    <property type="protein sequence ID" value="QSB38451.1"/>
    <property type="molecule type" value="Genomic_DNA"/>
</dbReference>
<dbReference type="Pfam" id="PF01381">
    <property type="entry name" value="HTH_3"/>
    <property type="match status" value="1"/>
</dbReference>
<sequence>MDVKLAFGKALRQIRKARGMTQEAFEPGVVRTYISALERGIHSPTLERIVELAALLNVSSAALLTLTAFYEQDSQDSASFLNELCEDVCNWI</sequence>
<evidence type="ECO:0000313" key="2">
    <source>
        <dbReference type="EMBL" id="QSB38451.1"/>
    </source>
</evidence>
<feature type="domain" description="HTH cro/C1-type" evidence="1">
    <location>
        <begin position="11"/>
        <end position="63"/>
    </location>
</feature>